<organism evidence="5 6">
    <name type="scientific">Candidatus Methylopumilus turicensis</name>
    <dbReference type="NCBI Taxonomy" id="1581680"/>
    <lineage>
        <taxon>Bacteria</taxon>
        <taxon>Pseudomonadati</taxon>
        <taxon>Pseudomonadota</taxon>
        <taxon>Betaproteobacteria</taxon>
        <taxon>Nitrosomonadales</taxon>
        <taxon>Methylophilaceae</taxon>
        <taxon>Candidatus Methylopumilus</taxon>
    </lineage>
</organism>
<feature type="domain" description="Type II/III secretion system secretin-like" evidence="3">
    <location>
        <begin position="265"/>
        <end position="424"/>
    </location>
</feature>
<feature type="domain" description="Pilus formation protein N-terminal" evidence="4">
    <location>
        <begin position="42"/>
        <end position="104"/>
    </location>
</feature>
<evidence type="ECO:0000259" key="3">
    <source>
        <dbReference type="Pfam" id="PF00263"/>
    </source>
</evidence>
<dbReference type="InterPro" id="IPR004846">
    <property type="entry name" value="T2SS/T3SS_dom"/>
</dbReference>
<dbReference type="GO" id="GO:0015627">
    <property type="term" value="C:type II protein secretion system complex"/>
    <property type="evidence" value="ECO:0007669"/>
    <property type="project" value="TreeGrafter"/>
</dbReference>
<comment type="similarity">
    <text evidence="1">Belongs to the bacterial secretin family.</text>
</comment>
<gene>
    <name evidence="5" type="ORF">BN1209_1110</name>
</gene>
<evidence type="ECO:0000313" key="5">
    <source>
        <dbReference type="EMBL" id="CEN56151.1"/>
    </source>
</evidence>
<keyword evidence="6" id="KW-1185">Reference proteome</keyword>
<dbReference type="PANTHER" id="PTHR30332">
    <property type="entry name" value="PROBABLE GENERAL SECRETION PATHWAY PROTEIN D"/>
    <property type="match status" value="1"/>
</dbReference>
<dbReference type="EMBL" id="LN794158">
    <property type="protein sequence ID" value="CEN56151.1"/>
    <property type="molecule type" value="Genomic_DNA"/>
</dbReference>
<dbReference type="STRING" id="1581680.BN1209_1110"/>
<dbReference type="Pfam" id="PF13629">
    <property type="entry name" value="T2SS-T3SS_pil_N"/>
    <property type="match status" value="1"/>
</dbReference>
<keyword evidence="2" id="KW-0732">Signal</keyword>
<evidence type="ECO:0000313" key="6">
    <source>
        <dbReference type="Proteomes" id="UP000056322"/>
    </source>
</evidence>
<dbReference type="InterPro" id="IPR032789">
    <property type="entry name" value="T2SS-T3SS_pil_N"/>
</dbReference>
<dbReference type="PANTHER" id="PTHR30332:SF17">
    <property type="entry name" value="TYPE IV PILIATION SYSTEM PROTEIN DR_0774-RELATED"/>
    <property type="match status" value="1"/>
</dbReference>
<feature type="signal peptide" evidence="2">
    <location>
        <begin position="1"/>
        <end position="26"/>
    </location>
</feature>
<dbReference type="HOGENOM" id="CLU_017952_2_0_4"/>
<dbReference type="Pfam" id="PF00263">
    <property type="entry name" value="Secretin"/>
    <property type="match status" value="1"/>
</dbReference>
<dbReference type="AlphaFoldDB" id="A0A0B7IV60"/>
<sequence length="455" mass="48186">MNLIHFNKACRMMVVGWFAAFVLTSAAEPAEDVLDGASVATFVGKTKIIRLSSPVTRVAIGDPDIADFKVVSPSEVYVLGKAVGTTSLMLWQKNGKTTTIDTTVGIDLAPLAKTLAKQLPNEKDIVLSSASGSVVLSGAISDSVAADVATSLAEAHVRNLNRYLTGGFRNGATSTVMPNAERAMVQVINLMKVRDPQQVMLEVRVAEISKKLLDRLGVGIGQSSGDVRWNVVSNFAPINGAQQLTGGLGLFQNSGTKLNIDAERSDTLVKILAEPNIVASSGQEGSFLAGGRIFIPVPQSANSNAVTLVEREYGVGLKFIPTVLDGGRINLKVSPEVSELSNVTITAGGTQYPTFTTRSVSTTVQLKNGEHLVIGGLMRNNISQNVKAFPVLGQLPILGVLFRSTEFISDKTELVIIVSPSLVKGTTTTPQAPTDQFVPPSRTDLFIGGKLEGNQ</sequence>
<evidence type="ECO:0000256" key="1">
    <source>
        <dbReference type="RuleBase" id="RU004003"/>
    </source>
</evidence>
<accession>A0A0B7IV60</accession>
<evidence type="ECO:0000259" key="4">
    <source>
        <dbReference type="Pfam" id="PF13629"/>
    </source>
</evidence>
<feature type="chain" id="PRO_5002117008" evidence="2">
    <location>
        <begin position="27"/>
        <end position="455"/>
    </location>
</feature>
<dbReference type="InterPro" id="IPR001775">
    <property type="entry name" value="GspD/PilQ"/>
</dbReference>
<dbReference type="KEGG" id="mbac:BN1209_1110"/>
<name>A0A0B7IV60_9PROT</name>
<dbReference type="GO" id="GO:0009306">
    <property type="term" value="P:protein secretion"/>
    <property type="evidence" value="ECO:0007669"/>
    <property type="project" value="InterPro"/>
</dbReference>
<proteinExistence type="inferred from homology"/>
<dbReference type="InterPro" id="IPR050810">
    <property type="entry name" value="Bact_Secretion_Sys_Channel"/>
</dbReference>
<dbReference type="Proteomes" id="UP000056322">
    <property type="component" value="Chromosome 1"/>
</dbReference>
<dbReference type="PRINTS" id="PR00811">
    <property type="entry name" value="BCTERIALGSPD"/>
</dbReference>
<evidence type="ECO:0000256" key="2">
    <source>
        <dbReference type="SAM" id="SignalP"/>
    </source>
</evidence>
<protein>
    <submittedName>
        <fullName evidence="5">Type II/IV secretion system secretin RcpA/CpaC,associated with Flp pilus assembly</fullName>
    </submittedName>
</protein>
<dbReference type="PRINTS" id="PR01032">
    <property type="entry name" value="PHAGEIV"/>
</dbReference>
<reference evidence="6" key="1">
    <citation type="submission" date="2014-12" db="EMBL/GenBank/DDBJ databases">
        <authorList>
            <person name="Salcher M.M."/>
        </authorList>
    </citation>
    <scope>NUCLEOTIDE SEQUENCE [LARGE SCALE GENOMIC DNA]</scope>
    <source>
        <strain evidence="6">MMS-10A-171</strain>
    </source>
</reference>